<evidence type="ECO:0000256" key="1">
    <source>
        <dbReference type="SAM" id="MobiDB-lite"/>
    </source>
</evidence>
<proteinExistence type="predicted"/>
<feature type="chain" id="PRO_5041929131" evidence="2">
    <location>
        <begin position="20"/>
        <end position="246"/>
    </location>
</feature>
<accession>A0AAD8SD75</accession>
<name>A0AAD8SD75_LOLMU</name>
<dbReference type="AlphaFoldDB" id="A0AAD8SD75"/>
<gene>
    <name evidence="3" type="ORF">QYE76_067750</name>
</gene>
<feature type="signal peptide" evidence="2">
    <location>
        <begin position="1"/>
        <end position="19"/>
    </location>
</feature>
<reference evidence="3" key="1">
    <citation type="submission" date="2023-07" db="EMBL/GenBank/DDBJ databases">
        <title>A chromosome-level genome assembly of Lolium multiflorum.</title>
        <authorList>
            <person name="Chen Y."/>
            <person name="Copetti D."/>
            <person name="Kolliker R."/>
            <person name="Studer B."/>
        </authorList>
    </citation>
    <scope>NUCLEOTIDE SEQUENCE</scope>
    <source>
        <strain evidence="3">02402/16</strain>
        <tissue evidence="3">Leaf</tissue>
    </source>
</reference>
<protein>
    <submittedName>
        <fullName evidence="3">Uncharacterized protein</fullName>
    </submittedName>
</protein>
<evidence type="ECO:0000313" key="3">
    <source>
        <dbReference type="EMBL" id="KAK1649945.1"/>
    </source>
</evidence>
<organism evidence="3 4">
    <name type="scientific">Lolium multiflorum</name>
    <name type="common">Italian ryegrass</name>
    <name type="synonym">Lolium perenne subsp. multiflorum</name>
    <dbReference type="NCBI Taxonomy" id="4521"/>
    <lineage>
        <taxon>Eukaryota</taxon>
        <taxon>Viridiplantae</taxon>
        <taxon>Streptophyta</taxon>
        <taxon>Embryophyta</taxon>
        <taxon>Tracheophyta</taxon>
        <taxon>Spermatophyta</taxon>
        <taxon>Magnoliopsida</taxon>
        <taxon>Liliopsida</taxon>
        <taxon>Poales</taxon>
        <taxon>Poaceae</taxon>
        <taxon>BOP clade</taxon>
        <taxon>Pooideae</taxon>
        <taxon>Poodae</taxon>
        <taxon>Poeae</taxon>
        <taxon>Poeae Chloroplast Group 2 (Poeae type)</taxon>
        <taxon>Loliodinae</taxon>
        <taxon>Loliinae</taxon>
        <taxon>Lolium</taxon>
    </lineage>
</organism>
<feature type="region of interest" description="Disordered" evidence="1">
    <location>
        <begin position="225"/>
        <end position="246"/>
    </location>
</feature>
<comment type="caution">
    <text evidence="3">The sequence shown here is derived from an EMBL/GenBank/DDBJ whole genome shotgun (WGS) entry which is preliminary data.</text>
</comment>
<evidence type="ECO:0000313" key="4">
    <source>
        <dbReference type="Proteomes" id="UP001231189"/>
    </source>
</evidence>
<evidence type="ECO:0000256" key="2">
    <source>
        <dbReference type="SAM" id="SignalP"/>
    </source>
</evidence>
<dbReference type="EMBL" id="JAUUTY010000004">
    <property type="protein sequence ID" value="KAK1649945.1"/>
    <property type="molecule type" value="Genomic_DNA"/>
</dbReference>
<feature type="compositionally biased region" description="Acidic residues" evidence="1">
    <location>
        <begin position="233"/>
        <end position="246"/>
    </location>
</feature>
<keyword evidence="4" id="KW-1185">Reference proteome</keyword>
<keyword evidence="2" id="KW-0732">Signal</keyword>
<sequence length="246" mass="27135">MRSCLLLLLLIAATGKAAAASKQVETTMDYQTHMEEMLQFLRSYHSPVYGSRDNFINGVKHGVIYTLTLDPILKGDETTVMPVSFETRRDSEQEAIQETARLALLHLANHHAAELKSTVFRLYPGASHPGADPRPQRPLVEGKEDATVAQLASFALAQASFAHTTAAQLGRTQDNLSRVHARQPQSCAELSNIKYELAAAQTRIAELEDAFFHGNQEDEEVMVEAAPPVQEQPVEEDADSDVPEQE</sequence>
<dbReference type="Proteomes" id="UP001231189">
    <property type="component" value="Unassembled WGS sequence"/>
</dbReference>